<proteinExistence type="predicted"/>
<dbReference type="EMBL" id="JAOPHQ010005447">
    <property type="protein sequence ID" value="KAK0135242.1"/>
    <property type="molecule type" value="Genomic_DNA"/>
</dbReference>
<feature type="region of interest" description="Disordered" evidence="1">
    <location>
        <begin position="255"/>
        <end position="291"/>
    </location>
</feature>
<protein>
    <submittedName>
        <fullName evidence="2">Uncharacterized protein</fullName>
    </submittedName>
</protein>
<dbReference type="Proteomes" id="UP001174136">
    <property type="component" value="Unassembled WGS sequence"/>
</dbReference>
<comment type="caution">
    <text evidence="2">The sequence shown here is derived from an EMBL/GenBank/DDBJ whole genome shotgun (WGS) entry which is preliminary data.</text>
</comment>
<reference evidence="2" key="1">
    <citation type="journal article" date="2023" name="Front. Mar. Sci.">
        <title>A new Merluccius polli reference genome to investigate the effects of global change in West African waters.</title>
        <authorList>
            <person name="Mateo J.L."/>
            <person name="Blanco-Fernandez C."/>
            <person name="Garcia-Vazquez E."/>
            <person name="Machado-Schiaffino G."/>
        </authorList>
    </citation>
    <scope>NUCLEOTIDE SEQUENCE</scope>
    <source>
        <strain evidence="2">C29</strain>
        <tissue evidence="2">Fin</tissue>
    </source>
</reference>
<evidence type="ECO:0000256" key="1">
    <source>
        <dbReference type="SAM" id="MobiDB-lite"/>
    </source>
</evidence>
<sequence>MAAGIKQVKDTMYEVIPGFLRKECIYDAVVEVDEDVSRVTVYNKYEKIKESIPAEWRGKIEKEILTARVETLPKLQVETSDGVCEGADWTVRRVYGWMIKDVVREPTAKRMWAREFPDLEVGKIWESMNVRYNSIECENNDCMIRHNVLYTNLMWSRIDRNVSDCVCLGEFFTYLRALIQRHWRMRIEDGVQWRTLLLFGAPCKRKGGSLDLLNWMLSHARYAIVLRRNYAHFEQKSVGLRTLFEGVDGQTVNETGKKTTAAKNTEQADGHTANGSGADTTTEKNADKRKEKYGKELTVEVEVEEKGNVSMMDVLKEVKKECGEVVGCRVRGETKI</sequence>
<evidence type="ECO:0000313" key="2">
    <source>
        <dbReference type="EMBL" id="KAK0135242.1"/>
    </source>
</evidence>
<feature type="compositionally biased region" description="Basic and acidic residues" evidence="1">
    <location>
        <begin position="281"/>
        <end position="291"/>
    </location>
</feature>
<organism evidence="2 3">
    <name type="scientific">Merluccius polli</name>
    <name type="common">Benguela hake</name>
    <name type="synonym">Merluccius cadenati</name>
    <dbReference type="NCBI Taxonomy" id="89951"/>
    <lineage>
        <taxon>Eukaryota</taxon>
        <taxon>Metazoa</taxon>
        <taxon>Chordata</taxon>
        <taxon>Craniata</taxon>
        <taxon>Vertebrata</taxon>
        <taxon>Euteleostomi</taxon>
        <taxon>Actinopterygii</taxon>
        <taxon>Neopterygii</taxon>
        <taxon>Teleostei</taxon>
        <taxon>Neoteleostei</taxon>
        <taxon>Acanthomorphata</taxon>
        <taxon>Zeiogadaria</taxon>
        <taxon>Gadariae</taxon>
        <taxon>Gadiformes</taxon>
        <taxon>Gadoidei</taxon>
        <taxon>Merlucciidae</taxon>
        <taxon>Merluccius</taxon>
    </lineage>
</organism>
<feature type="compositionally biased region" description="Polar residues" evidence="1">
    <location>
        <begin position="261"/>
        <end position="280"/>
    </location>
</feature>
<evidence type="ECO:0000313" key="3">
    <source>
        <dbReference type="Proteomes" id="UP001174136"/>
    </source>
</evidence>
<gene>
    <name evidence="2" type="ORF">N1851_028935</name>
</gene>
<accession>A0AA47M863</accession>
<name>A0AA47M863_MERPO</name>
<dbReference type="AlphaFoldDB" id="A0AA47M863"/>
<keyword evidence="3" id="KW-1185">Reference proteome</keyword>